<dbReference type="InterPro" id="IPR020472">
    <property type="entry name" value="WD40_PAC1"/>
</dbReference>
<evidence type="ECO:0000256" key="1">
    <source>
        <dbReference type="ARBA" id="ARBA00014901"/>
    </source>
</evidence>
<dbReference type="PROSITE" id="PS50294">
    <property type="entry name" value="WD_REPEATS_REGION"/>
    <property type="match status" value="1"/>
</dbReference>
<organism evidence="5 6">
    <name type="scientific">Ladona fulva</name>
    <name type="common">Scarce chaser dragonfly</name>
    <name type="synonym">Libellula fulva</name>
    <dbReference type="NCBI Taxonomy" id="123851"/>
    <lineage>
        <taxon>Eukaryota</taxon>
        <taxon>Metazoa</taxon>
        <taxon>Ecdysozoa</taxon>
        <taxon>Arthropoda</taxon>
        <taxon>Hexapoda</taxon>
        <taxon>Insecta</taxon>
        <taxon>Pterygota</taxon>
        <taxon>Palaeoptera</taxon>
        <taxon>Odonata</taxon>
        <taxon>Epiprocta</taxon>
        <taxon>Anisoptera</taxon>
        <taxon>Libelluloidea</taxon>
        <taxon>Libellulidae</taxon>
        <taxon>Ladona</taxon>
    </lineage>
</organism>
<dbReference type="AlphaFoldDB" id="A0A8K0KEB2"/>
<dbReference type="Pfam" id="PF00400">
    <property type="entry name" value="WD40"/>
    <property type="match status" value="2"/>
</dbReference>
<dbReference type="OrthoDB" id="5980302at2759"/>
<sequence length="562" mass="63389">MSSNSEDVSRIITGDMRGNVLIFSFHKSGGKEGDERGSRGPFSFRSGEDVKVLFYDRIRKLVSVGNDSAIMVWDIWTGKCTSLITDAHTQMEHGTAVKVEITAAAFAPVSQQLLVTGARDGSLKVWNFTSGECIRHMSIERNWCNWKSRNKSDFLGDYKGKCWETRHTEELVCAVAYPPHMLATASYNGELVLWRIETAQAHRRYHVANPTSRFSLDFKKHEQSREDNTNLMSFPSRVSVTSASSISTVSRQKRGITDKTKKVWCHILQNSNKVENKDEPKEEHVDKSVVPGQGTGYLGSFSAIHSAGEYIAAMATDEKNEFLFTGDTAGYLKVWLLENFFTDLQTNACIMYRKCFPFLLKDRFDGTAKKAVQKQLFPVLLSSLRAHLRAITCIEYIPEAKIIVSCSSDCSVRLWTLGGCYIGTLGQRHIWPLLEHGEVPENIETRIPPDIARVASFTTIKVLTGGNTEMRDSISENLSDKKFISEETDLVAKVNGKQIDLEQPLGKHFCLPKRSGKIFLPPKLDHTYGEFVPIYSHIMCPELKHEQKPHNLNIHCLQNKDK</sequence>
<evidence type="ECO:0000256" key="4">
    <source>
        <dbReference type="PROSITE-ProRule" id="PRU00221"/>
    </source>
</evidence>
<keyword evidence="2 4" id="KW-0853">WD repeat</keyword>
<feature type="repeat" description="WD" evidence="4">
    <location>
        <begin position="101"/>
        <end position="136"/>
    </location>
</feature>
<feature type="repeat" description="WD" evidence="4">
    <location>
        <begin position="384"/>
        <end position="417"/>
    </location>
</feature>
<dbReference type="SUPFAM" id="SSF50978">
    <property type="entry name" value="WD40 repeat-like"/>
    <property type="match status" value="1"/>
</dbReference>
<dbReference type="PRINTS" id="PR00320">
    <property type="entry name" value="GPROTEINBRPT"/>
</dbReference>
<evidence type="ECO:0000313" key="5">
    <source>
        <dbReference type="EMBL" id="KAG8230788.1"/>
    </source>
</evidence>
<evidence type="ECO:0000256" key="2">
    <source>
        <dbReference type="ARBA" id="ARBA00022574"/>
    </source>
</evidence>
<evidence type="ECO:0000313" key="6">
    <source>
        <dbReference type="Proteomes" id="UP000792457"/>
    </source>
</evidence>
<dbReference type="PANTHER" id="PTHR44324:SF6">
    <property type="entry name" value="EF-HAND CALCIUM BINDING DOMAIN 8"/>
    <property type="match status" value="1"/>
</dbReference>
<proteinExistence type="predicted"/>
<dbReference type="InterPro" id="IPR019775">
    <property type="entry name" value="WD40_repeat_CS"/>
</dbReference>
<dbReference type="InterPro" id="IPR036322">
    <property type="entry name" value="WD40_repeat_dom_sf"/>
</dbReference>
<name>A0A8K0KEB2_LADFU</name>
<dbReference type="Proteomes" id="UP000792457">
    <property type="component" value="Unassembled WGS sequence"/>
</dbReference>
<dbReference type="SMART" id="SM00320">
    <property type="entry name" value="WD40"/>
    <property type="match status" value="5"/>
</dbReference>
<dbReference type="PROSITE" id="PS00678">
    <property type="entry name" value="WD_REPEATS_1"/>
    <property type="match status" value="1"/>
</dbReference>
<comment type="caution">
    <text evidence="5">The sequence shown here is derived from an EMBL/GenBank/DDBJ whole genome shotgun (WGS) entry which is preliminary data.</text>
</comment>
<dbReference type="InterPro" id="IPR001680">
    <property type="entry name" value="WD40_rpt"/>
</dbReference>
<reference evidence="5" key="1">
    <citation type="submission" date="2013-04" db="EMBL/GenBank/DDBJ databases">
        <authorList>
            <person name="Qu J."/>
            <person name="Murali S.C."/>
            <person name="Bandaranaike D."/>
            <person name="Bellair M."/>
            <person name="Blankenburg K."/>
            <person name="Chao H."/>
            <person name="Dinh H."/>
            <person name="Doddapaneni H."/>
            <person name="Downs B."/>
            <person name="Dugan-Rocha S."/>
            <person name="Elkadiri S."/>
            <person name="Gnanaolivu R.D."/>
            <person name="Hernandez B."/>
            <person name="Javaid M."/>
            <person name="Jayaseelan J.C."/>
            <person name="Lee S."/>
            <person name="Li M."/>
            <person name="Ming W."/>
            <person name="Munidasa M."/>
            <person name="Muniz J."/>
            <person name="Nguyen L."/>
            <person name="Ongeri F."/>
            <person name="Osuji N."/>
            <person name="Pu L.-L."/>
            <person name="Puazo M."/>
            <person name="Qu C."/>
            <person name="Quiroz J."/>
            <person name="Raj R."/>
            <person name="Weissenberger G."/>
            <person name="Xin Y."/>
            <person name="Zou X."/>
            <person name="Han Y."/>
            <person name="Richards S."/>
            <person name="Worley K."/>
            <person name="Muzny D."/>
            <person name="Gibbs R."/>
        </authorList>
    </citation>
    <scope>NUCLEOTIDE SEQUENCE</scope>
    <source>
        <strain evidence="5">Sampled in the wild</strain>
    </source>
</reference>
<evidence type="ECO:0000256" key="3">
    <source>
        <dbReference type="ARBA" id="ARBA00022737"/>
    </source>
</evidence>
<dbReference type="InterPro" id="IPR051242">
    <property type="entry name" value="WD-EF-hand_domain"/>
</dbReference>
<dbReference type="PROSITE" id="PS50082">
    <property type="entry name" value="WD_REPEATS_2"/>
    <property type="match status" value="2"/>
</dbReference>
<accession>A0A8K0KEB2</accession>
<dbReference type="PANTHER" id="PTHR44324">
    <property type="entry name" value="WD40 REPEAT DOMAIN 95"/>
    <property type="match status" value="1"/>
</dbReference>
<protein>
    <recommendedName>
        <fullName evidence="1">WD repeat-containing protein on Y chromosome</fullName>
    </recommendedName>
</protein>
<dbReference type="Gene3D" id="2.130.10.10">
    <property type="entry name" value="YVTN repeat-like/Quinoprotein amine dehydrogenase"/>
    <property type="match status" value="2"/>
</dbReference>
<dbReference type="EMBL" id="KZ308512">
    <property type="protein sequence ID" value="KAG8230788.1"/>
    <property type="molecule type" value="Genomic_DNA"/>
</dbReference>
<dbReference type="InterPro" id="IPR015943">
    <property type="entry name" value="WD40/YVTN_repeat-like_dom_sf"/>
</dbReference>
<gene>
    <name evidence="5" type="ORF">J437_LFUL011352</name>
</gene>
<reference evidence="5" key="2">
    <citation type="submission" date="2017-10" db="EMBL/GenBank/DDBJ databases">
        <title>Ladona fulva Genome sequencing and assembly.</title>
        <authorList>
            <person name="Murali S."/>
            <person name="Richards S."/>
            <person name="Bandaranaike D."/>
            <person name="Bellair M."/>
            <person name="Blankenburg K."/>
            <person name="Chao H."/>
            <person name="Dinh H."/>
            <person name="Doddapaneni H."/>
            <person name="Dugan-Rocha S."/>
            <person name="Elkadiri S."/>
            <person name="Gnanaolivu R."/>
            <person name="Hernandez B."/>
            <person name="Skinner E."/>
            <person name="Javaid M."/>
            <person name="Lee S."/>
            <person name="Li M."/>
            <person name="Ming W."/>
            <person name="Munidasa M."/>
            <person name="Muniz J."/>
            <person name="Nguyen L."/>
            <person name="Hughes D."/>
            <person name="Osuji N."/>
            <person name="Pu L.-L."/>
            <person name="Puazo M."/>
            <person name="Qu C."/>
            <person name="Quiroz J."/>
            <person name="Raj R."/>
            <person name="Weissenberger G."/>
            <person name="Xin Y."/>
            <person name="Zou X."/>
            <person name="Han Y."/>
            <person name="Worley K."/>
            <person name="Muzny D."/>
            <person name="Gibbs R."/>
        </authorList>
    </citation>
    <scope>NUCLEOTIDE SEQUENCE</scope>
    <source>
        <strain evidence="5">Sampled in the wild</strain>
    </source>
</reference>
<keyword evidence="6" id="KW-1185">Reference proteome</keyword>
<keyword evidence="3" id="KW-0677">Repeat</keyword>